<dbReference type="Gene3D" id="3.40.800.10">
    <property type="entry name" value="Ureohydrolase domain"/>
    <property type="match status" value="1"/>
</dbReference>
<accession>A0A9X2AE61</accession>
<evidence type="ECO:0000256" key="1">
    <source>
        <dbReference type="ARBA" id="ARBA00022723"/>
    </source>
</evidence>
<dbReference type="InterPro" id="IPR006035">
    <property type="entry name" value="Ureohydrolase"/>
</dbReference>
<dbReference type="GO" id="GO:0030145">
    <property type="term" value="F:manganese ion binding"/>
    <property type="evidence" value="ECO:0007669"/>
    <property type="project" value="TreeGrafter"/>
</dbReference>
<dbReference type="InterPro" id="IPR023696">
    <property type="entry name" value="Ureohydrolase_dom_sf"/>
</dbReference>
<dbReference type="GO" id="GO:0050415">
    <property type="term" value="F:formimidoylglutamase activity"/>
    <property type="evidence" value="ECO:0007669"/>
    <property type="project" value="UniProtKB-EC"/>
</dbReference>
<dbReference type="Pfam" id="PF00491">
    <property type="entry name" value="Arginase"/>
    <property type="match status" value="1"/>
</dbReference>
<dbReference type="CDD" id="cd09999">
    <property type="entry name" value="Arginase-like_1"/>
    <property type="match status" value="1"/>
</dbReference>
<dbReference type="Proteomes" id="UP001139263">
    <property type="component" value="Unassembled WGS sequence"/>
</dbReference>
<keyword evidence="2 5" id="KW-0378">Hydrolase</keyword>
<dbReference type="EC" id="3.5.3.8" evidence="5"/>
<evidence type="ECO:0000256" key="4">
    <source>
        <dbReference type="PROSITE-ProRule" id="PRU00742"/>
    </source>
</evidence>
<name>A0A9X2AE61_9BACL</name>
<reference evidence="5" key="1">
    <citation type="submission" date="2022-03" db="EMBL/GenBank/DDBJ databases">
        <title>Draft Genome Sequence of Firmicute Strain S0AB, a Heterotrophic Iron/Sulfur-Oxidizing Extreme Acidophile.</title>
        <authorList>
            <person name="Vergara E."/>
            <person name="Pakostova E."/>
            <person name="Johnson D.B."/>
            <person name="Holmes D.S."/>
        </authorList>
    </citation>
    <scope>NUCLEOTIDE SEQUENCE</scope>
    <source>
        <strain evidence="5">S0AB</strain>
    </source>
</reference>
<dbReference type="GO" id="GO:0004053">
    <property type="term" value="F:arginase activity"/>
    <property type="evidence" value="ECO:0007669"/>
    <property type="project" value="TreeGrafter"/>
</dbReference>
<dbReference type="PRINTS" id="PR00116">
    <property type="entry name" value="ARGINASE"/>
</dbReference>
<comment type="caution">
    <text evidence="5">The sequence shown here is derived from an EMBL/GenBank/DDBJ whole genome shotgun (WGS) entry which is preliminary data.</text>
</comment>
<sequence length="273" mass="30164">MGESRTKINLGVISFSSEDTKDMSYGPEKLIASTNLIPTFRIEESAPGVEGWMNVSRSFRITRNVHIDRSMPTLMIVGDCTSSVIGMSAVQFYHGKEAHLIWIDAHADFNTPDSSKSGFLGGMPLNALVGGCFPEVLSYAEISPIPASYVTLFGCRDIDPLEELLLQKYEVVRTSDVNSTLQRIKDVNRPVYLHFDTDVLSLDVNPAASYPSPGGLVLEEAFDLLQQILETNRVVVVTVSAYSPAYDKNNIGLRNISAIIQEIYERLSTHPMN</sequence>
<dbReference type="GO" id="GO:0005829">
    <property type="term" value="C:cytosol"/>
    <property type="evidence" value="ECO:0007669"/>
    <property type="project" value="TreeGrafter"/>
</dbReference>
<dbReference type="EMBL" id="JALBUF010000010">
    <property type="protein sequence ID" value="MCI0184225.1"/>
    <property type="molecule type" value="Genomic_DNA"/>
</dbReference>
<dbReference type="RefSeq" id="WP_241715692.1">
    <property type="nucleotide sequence ID" value="NZ_JALBUF010000010.1"/>
</dbReference>
<protein>
    <submittedName>
        <fullName evidence="5">Formimidoylglutamase</fullName>
        <ecNumber evidence="5">3.5.3.8</ecNumber>
    </submittedName>
</protein>
<dbReference type="AlphaFoldDB" id="A0A9X2AE61"/>
<comment type="similarity">
    <text evidence="4">Belongs to the arginase family.</text>
</comment>
<keyword evidence="1" id="KW-0479">Metal-binding</keyword>
<dbReference type="PANTHER" id="PTHR43782:SF3">
    <property type="entry name" value="ARGINASE"/>
    <property type="match status" value="1"/>
</dbReference>
<dbReference type="SUPFAM" id="SSF52768">
    <property type="entry name" value="Arginase/deacetylase"/>
    <property type="match status" value="1"/>
</dbReference>
<organism evidence="5 6">
    <name type="scientific">Sulfoacidibacillus ferrooxidans</name>
    <dbReference type="NCBI Taxonomy" id="2005001"/>
    <lineage>
        <taxon>Bacteria</taxon>
        <taxon>Bacillati</taxon>
        <taxon>Bacillota</taxon>
        <taxon>Bacilli</taxon>
        <taxon>Bacillales</taxon>
        <taxon>Alicyclobacillaceae</taxon>
        <taxon>Sulfoacidibacillus</taxon>
    </lineage>
</organism>
<evidence type="ECO:0000313" key="6">
    <source>
        <dbReference type="Proteomes" id="UP001139263"/>
    </source>
</evidence>
<proteinExistence type="inferred from homology"/>
<gene>
    <name evidence="5" type="primary">hutG</name>
    <name evidence="5" type="ORF">MM817_02520</name>
</gene>
<dbReference type="PANTHER" id="PTHR43782">
    <property type="entry name" value="ARGINASE"/>
    <property type="match status" value="1"/>
</dbReference>
<evidence type="ECO:0000256" key="2">
    <source>
        <dbReference type="ARBA" id="ARBA00022801"/>
    </source>
</evidence>
<dbReference type="PROSITE" id="PS51409">
    <property type="entry name" value="ARGINASE_2"/>
    <property type="match status" value="1"/>
</dbReference>
<evidence type="ECO:0000313" key="5">
    <source>
        <dbReference type="EMBL" id="MCI0184225.1"/>
    </source>
</evidence>
<keyword evidence="3" id="KW-0464">Manganese</keyword>
<keyword evidence="6" id="KW-1185">Reference proteome</keyword>
<evidence type="ECO:0000256" key="3">
    <source>
        <dbReference type="ARBA" id="ARBA00023211"/>
    </source>
</evidence>